<dbReference type="CDD" id="cd04402">
    <property type="entry name" value="RhoGAP_ARHGAP20"/>
    <property type="match status" value="1"/>
</dbReference>
<dbReference type="InterPro" id="IPR000198">
    <property type="entry name" value="RhoGAP_dom"/>
</dbReference>
<dbReference type="Ensembl" id="ENSPEMT00000036093.1">
    <property type="protein sequence ID" value="ENSPEMP00000034029.1"/>
    <property type="gene ID" value="ENSPEMG00000025222.1"/>
</dbReference>
<feature type="domain" description="Rho-GAP" evidence="4">
    <location>
        <begin position="1"/>
        <end position="168"/>
    </location>
</feature>
<dbReference type="GeneTree" id="ENSGT00940000163685"/>
<feature type="region of interest" description="Disordered" evidence="3">
    <location>
        <begin position="207"/>
        <end position="259"/>
    </location>
</feature>
<keyword evidence="6" id="KW-1185">Reference proteome</keyword>
<dbReference type="GO" id="GO:0005096">
    <property type="term" value="F:GTPase activator activity"/>
    <property type="evidence" value="ECO:0007669"/>
    <property type="project" value="UniProtKB-KW"/>
</dbReference>
<reference evidence="5" key="2">
    <citation type="submission" date="2025-08" db="UniProtKB">
        <authorList>
            <consortium name="Ensembl"/>
        </authorList>
    </citation>
    <scope>IDENTIFICATION</scope>
</reference>
<dbReference type="PANTHER" id="PTHR23179">
    <property type="entry name" value="T-CELL ACTIVATION RHO GTPASE ACTIVATING PROTEIN-RELATED"/>
    <property type="match status" value="1"/>
</dbReference>
<evidence type="ECO:0000256" key="3">
    <source>
        <dbReference type="SAM" id="MobiDB-lite"/>
    </source>
</evidence>
<dbReference type="InterPro" id="IPR047886">
    <property type="entry name" value="ARHGAP20-like_RhoGAP"/>
</dbReference>
<name>A0A8C8UMI1_PERMB</name>
<dbReference type="GO" id="GO:0035023">
    <property type="term" value="P:regulation of Rho protein signal transduction"/>
    <property type="evidence" value="ECO:0007669"/>
    <property type="project" value="InterPro"/>
</dbReference>
<dbReference type="SMART" id="SM00324">
    <property type="entry name" value="RhoGAP"/>
    <property type="match status" value="1"/>
</dbReference>
<dbReference type="PANTHER" id="PTHR23179:SF37">
    <property type="entry name" value="1700006A11RIK PROTEIN"/>
    <property type="match status" value="1"/>
</dbReference>
<evidence type="ECO:0000256" key="2">
    <source>
        <dbReference type="ARBA" id="ARBA00022553"/>
    </source>
</evidence>
<evidence type="ECO:0000313" key="5">
    <source>
        <dbReference type="Ensembl" id="ENSPEMP00000034029.1"/>
    </source>
</evidence>
<dbReference type="SUPFAM" id="SSF48350">
    <property type="entry name" value="GTPase activation domain, GAP"/>
    <property type="match status" value="1"/>
</dbReference>
<organism evidence="5 6">
    <name type="scientific">Peromyscus maniculatus bairdii</name>
    <name type="common">Prairie deer mouse</name>
    <dbReference type="NCBI Taxonomy" id="230844"/>
    <lineage>
        <taxon>Eukaryota</taxon>
        <taxon>Metazoa</taxon>
        <taxon>Chordata</taxon>
        <taxon>Craniata</taxon>
        <taxon>Vertebrata</taxon>
        <taxon>Euteleostomi</taxon>
        <taxon>Mammalia</taxon>
        <taxon>Eutheria</taxon>
        <taxon>Euarchontoglires</taxon>
        <taxon>Glires</taxon>
        <taxon>Rodentia</taxon>
        <taxon>Myomorpha</taxon>
        <taxon>Muroidea</taxon>
        <taxon>Cricetidae</taxon>
        <taxon>Neotominae</taxon>
        <taxon>Peromyscus</taxon>
    </lineage>
</organism>
<keyword evidence="2" id="KW-0597">Phosphoprotein</keyword>
<dbReference type="Proteomes" id="UP000694547">
    <property type="component" value="Chromosome 12"/>
</dbReference>
<accession>A0A8C8UMI1</accession>
<evidence type="ECO:0000259" key="4">
    <source>
        <dbReference type="PROSITE" id="PS50238"/>
    </source>
</evidence>
<dbReference type="Pfam" id="PF00620">
    <property type="entry name" value="RhoGAP"/>
    <property type="match status" value="1"/>
</dbReference>
<protein>
    <recommendedName>
        <fullName evidence="4">Rho-GAP domain-containing protein</fullName>
    </recommendedName>
</protein>
<dbReference type="InterPro" id="IPR008936">
    <property type="entry name" value="Rho_GTPase_activation_prot"/>
</dbReference>
<reference evidence="5 6" key="1">
    <citation type="submission" date="2018-10" db="EMBL/GenBank/DDBJ databases">
        <title>Improved assembly of the deer mouse Peromyscus maniculatus genome.</title>
        <authorList>
            <person name="Lassance J.-M."/>
            <person name="Hoekstra H.E."/>
        </authorList>
    </citation>
    <scope>NUCLEOTIDE SEQUENCE [LARGE SCALE GENOMIC DNA]</scope>
</reference>
<dbReference type="AlphaFoldDB" id="A0A8C8UMI1"/>
<sequence length="259" mass="28799">MLSLLNENGPDVEGIFRKSANAASCQTLKEKLDLGKDVNLREESILVVASVLKDFLRNIPGGVFPSSLYDKWLAVTDEENEKERISAIQSLLEQLPTPNLVLLRQLFQVLHSIERHSSTNCMTSYNLSVCIAPSVVSLPSSHKLGLGNEVSKQISLVQFFIENFQKIFEDNTSTLSGESSVISNNREEISDTFNYFLDLSAAQDEEESCVSERTHSKGDAVPQHLSAAPHEGGFPGERRFLYPEKEKQGKRIPTHSDSC</sequence>
<proteinExistence type="predicted"/>
<dbReference type="PROSITE" id="PS50238">
    <property type="entry name" value="RHOGAP"/>
    <property type="match status" value="1"/>
</dbReference>
<feature type="compositionally biased region" description="Basic and acidic residues" evidence="3">
    <location>
        <begin position="236"/>
        <end position="249"/>
    </location>
</feature>
<evidence type="ECO:0000313" key="6">
    <source>
        <dbReference type="Proteomes" id="UP000694547"/>
    </source>
</evidence>
<dbReference type="GO" id="GO:0007165">
    <property type="term" value="P:signal transduction"/>
    <property type="evidence" value="ECO:0007669"/>
    <property type="project" value="InterPro"/>
</dbReference>
<dbReference type="Gene3D" id="1.10.555.10">
    <property type="entry name" value="Rho GTPase activation protein"/>
    <property type="match status" value="1"/>
</dbReference>
<evidence type="ECO:0000256" key="1">
    <source>
        <dbReference type="ARBA" id="ARBA00022468"/>
    </source>
</evidence>
<reference evidence="5" key="3">
    <citation type="submission" date="2025-09" db="UniProtKB">
        <authorList>
            <consortium name="Ensembl"/>
        </authorList>
    </citation>
    <scope>IDENTIFICATION</scope>
</reference>
<keyword evidence="1" id="KW-0343">GTPase activation</keyword>